<name>A0A8H6H897_9AGAR</name>
<feature type="region of interest" description="Disordered" evidence="2">
    <location>
        <begin position="25"/>
        <end position="70"/>
    </location>
</feature>
<dbReference type="EMBL" id="JACGCI010000186">
    <property type="protein sequence ID" value="KAF6742365.1"/>
    <property type="molecule type" value="Genomic_DNA"/>
</dbReference>
<dbReference type="SUPFAM" id="SSF52743">
    <property type="entry name" value="Subtilisin-like"/>
    <property type="match status" value="1"/>
</dbReference>
<dbReference type="PROSITE" id="PS51892">
    <property type="entry name" value="SUBTILASE"/>
    <property type="match status" value="1"/>
</dbReference>
<evidence type="ECO:0000313" key="3">
    <source>
        <dbReference type="EMBL" id="KAF6742365.1"/>
    </source>
</evidence>
<feature type="compositionally biased region" description="Low complexity" evidence="2">
    <location>
        <begin position="36"/>
        <end position="51"/>
    </location>
</feature>
<proteinExistence type="inferred from homology"/>
<dbReference type="GO" id="GO:0004252">
    <property type="term" value="F:serine-type endopeptidase activity"/>
    <property type="evidence" value="ECO:0007669"/>
    <property type="project" value="InterPro"/>
</dbReference>
<evidence type="ECO:0000256" key="1">
    <source>
        <dbReference type="PROSITE-ProRule" id="PRU01240"/>
    </source>
</evidence>
<reference evidence="3 4" key="1">
    <citation type="submission" date="2020-07" db="EMBL/GenBank/DDBJ databases">
        <title>Comparative genomics of pyrophilous fungi reveals a link between fire events and developmental genes.</title>
        <authorList>
            <consortium name="DOE Joint Genome Institute"/>
            <person name="Steindorff A.S."/>
            <person name="Carver A."/>
            <person name="Calhoun S."/>
            <person name="Stillman K."/>
            <person name="Liu H."/>
            <person name="Lipzen A."/>
            <person name="Pangilinan J."/>
            <person name="Labutti K."/>
            <person name="Bruns T.D."/>
            <person name="Grigoriev I.V."/>
        </authorList>
    </citation>
    <scope>NUCLEOTIDE SEQUENCE [LARGE SCALE GENOMIC DNA]</scope>
    <source>
        <strain evidence="3 4">CBS 144469</strain>
    </source>
</reference>
<dbReference type="InterPro" id="IPR036852">
    <property type="entry name" value="Peptidase_S8/S53_dom_sf"/>
</dbReference>
<comment type="caution">
    <text evidence="3">The sequence shown here is derived from an EMBL/GenBank/DDBJ whole genome shotgun (WGS) entry which is preliminary data.</text>
</comment>
<gene>
    <name evidence="3" type="ORF">DFP72DRAFT_1106084</name>
</gene>
<feature type="compositionally biased region" description="Polar residues" evidence="2">
    <location>
        <begin position="58"/>
        <end position="67"/>
    </location>
</feature>
<keyword evidence="4" id="KW-1185">Reference proteome</keyword>
<dbReference type="Gene3D" id="3.40.50.200">
    <property type="entry name" value="Peptidase S8/S53 domain"/>
    <property type="match status" value="1"/>
</dbReference>
<dbReference type="GO" id="GO:0006508">
    <property type="term" value="P:proteolysis"/>
    <property type="evidence" value="ECO:0007669"/>
    <property type="project" value="InterPro"/>
</dbReference>
<dbReference type="Proteomes" id="UP000521943">
    <property type="component" value="Unassembled WGS sequence"/>
</dbReference>
<organism evidence="3 4">
    <name type="scientific">Ephemerocybe angulata</name>
    <dbReference type="NCBI Taxonomy" id="980116"/>
    <lineage>
        <taxon>Eukaryota</taxon>
        <taxon>Fungi</taxon>
        <taxon>Dikarya</taxon>
        <taxon>Basidiomycota</taxon>
        <taxon>Agaricomycotina</taxon>
        <taxon>Agaricomycetes</taxon>
        <taxon>Agaricomycetidae</taxon>
        <taxon>Agaricales</taxon>
        <taxon>Agaricineae</taxon>
        <taxon>Psathyrellaceae</taxon>
        <taxon>Ephemerocybe</taxon>
    </lineage>
</organism>
<dbReference type="OrthoDB" id="10544487at2759"/>
<comment type="caution">
    <text evidence="1">Lacks conserved residue(s) required for the propagation of feature annotation.</text>
</comment>
<feature type="region of interest" description="Disordered" evidence="2">
    <location>
        <begin position="85"/>
        <end position="121"/>
    </location>
</feature>
<evidence type="ECO:0000313" key="4">
    <source>
        <dbReference type="Proteomes" id="UP000521943"/>
    </source>
</evidence>
<accession>A0A8H6H897</accession>
<dbReference type="AlphaFoldDB" id="A0A8H6H897"/>
<sequence length="272" mass="28051">MPSMLEEDEEAVDLDVGMYAGSGRRSYAAKRASNRGSGSVSKSKPTTTTSSRRAQFPSLASPTSPSFPDSAAIRVEQGLGFFDAEDMLPPATAPKKLPRWERAASGAGGSDAGWSGLGESQRSKGIPLTGVRCAKWATGESEQNAVAFLGTKGDGKSKSAIPVLLLSDAGSGFASDVIAGMEFAITTEQTSGDPSVVSMSLGEAVNSAIDTAAKNLVASSAQSHTAVASGNANTPARIRKVITVAATTITGEWASLSKFGSLIDLRSWPEHH</sequence>
<comment type="similarity">
    <text evidence="1">Belongs to the peptidase S8 family.</text>
</comment>
<evidence type="ECO:0000256" key="2">
    <source>
        <dbReference type="SAM" id="MobiDB-lite"/>
    </source>
</evidence>
<protein>
    <submittedName>
        <fullName evidence="3">Uncharacterized protein</fullName>
    </submittedName>
</protein>